<reference evidence="2 3" key="1">
    <citation type="submission" date="2018-11" db="EMBL/GenBank/DDBJ databases">
        <authorList>
            <consortium name="Pathogen Informatics"/>
        </authorList>
    </citation>
    <scope>NUCLEOTIDE SEQUENCE [LARGE SCALE GENOMIC DNA]</scope>
</reference>
<name>A0A3P7R988_9BILA</name>
<gene>
    <name evidence="2" type="ORF">GPUH_LOCUS22196</name>
</gene>
<evidence type="ECO:0000313" key="2">
    <source>
        <dbReference type="EMBL" id="VDN39636.1"/>
    </source>
</evidence>
<organism evidence="2 3">
    <name type="scientific">Gongylonema pulchrum</name>
    <dbReference type="NCBI Taxonomy" id="637853"/>
    <lineage>
        <taxon>Eukaryota</taxon>
        <taxon>Metazoa</taxon>
        <taxon>Ecdysozoa</taxon>
        <taxon>Nematoda</taxon>
        <taxon>Chromadorea</taxon>
        <taxon>Rhabditida</taxon>
        <taxon>Spirurina</taxon>
        <taxon>Spiruromorpha</taxon>
        <taxon>Spiruroidea</taxon>
        <taxon>Gongylonematidae</taxon>
        <taxon>Gongylonema</taxon>
    </lineage>
</organism>
<dbReference type="EMBL" id="UYRT01094486">
    <property type="protein sequence ID" value="VDN39636.1"/>
    <property type="molecule type" value="Genomic_DNA"/>
</dbReference>
<dbReference type="Proteomes" id="UP000271098">
    <property type="component" value="Unassembled WGS sequence"/>
</dbReference>
<accession>A0A3P7R988</accession>
<evidence type="ECO:0000313" key="3">
    <source>
        <dbReference type="Proteomes" id="UP000271098"/>
    </source>
</evidence>
<keyword evidence="3" id="KW-1185">Reference proteome</keyword>
<feature type="compositionally biased region" description="Polar residues" evidence="1">
    <location>
        <begin position="7"/>
        <end position="16"/>
    </location>
</feature>
<proteinExistence type="predicted"/>
<protein>
    <submittedName>
        <fullName evidence="2">Uncharacterized protein</fullName>
    </submittedName>
</protein>
<dbReference type="AlphaFoldDB" id="A0A3P7R988"/>
<feature type="compositionally biased region" description="Polar residues" evidence="1">
    <location>
        <begin position="35"/>
        <end position="51"/>
    </location>
</feature>
<feature type="region of interest" description="Disordered" evidence="1">
    <location>
        <begin position="1"/>
        <end position="66"/>
    </location>
</feature>
<sequence>MKHSSHKSSLATQKEQTPPLIDFYLDDNPGVQEPSVLQQEKSPKITTATNSKKTAAVAAPKKKDWDDDAWELLNE</sequence>
<evidence type="ECO:0000256" key="1">
    <source>
        <dbReference type="SAM" id="MobiDB-lite"/>
    </source>
</evidence>